<evidence type="ECO:0000256" key="1">
    <source>
        <dbReference type="SAM" id="MobiDB-lite"/>
    </source>
</evidence>
<keyword evidence="3" id="KW-1185">Reference proteome</keyword>
<reference evidence="3" key="1">
    <citation type="submission" date="2016-12" db="EMBL/GenBank/DDBJ databases">
        <authorList>
            <person name="Varghese N."/>
            <person name="Submissions S."/>
        </authorList>
    </citation>
    <scope>NUCLEOTIDE SEQUENCE [LARGE SCALE GENOMIC DNA]</scope>
    <source>
        <strain evidence="3">DSM 11544</strain>
    </source>
</reference>
<dbReference type="AlphaFoldDB" id="A0A1M7RYV1"/>
<protein>
    <submittedName>
        <fullName evidence="2">Uncharacterized protein</fullName>
    </submittedName>
</protein>
<proteinExistence type="predicted"/>
<evidence type="ECO:0000313" key="3">
    <source>
        <dbReference type="Proteomes" id="UP000184010"/>
    </source>
</evidence>
<dbReference type="STRING" id="1121395.SAMN02745215_00278"/>
<feature type="region of interest" description="Disordered" evidence="1">
    <location>
        <begin position="1"/>
        <end position="22"/>
    </location>
</feature>
<organism evidence="2 3">
    <name type="scientific">Desulfitobacterium chlororespirans DSM 11544</name>
    <dbReference type="NCBI Taxonomy" id="1121395"/>
    <lineage>
        <taxon>Bacteria</taxon>
        <taxon>Bacillati</taxon>
        <taxon>Bacillota</taxon>
        <taxon>Clostridia</taxon>
        <taxon>Eubacteriales</taxon>
        <taxon>Desulfitobacteriaceae</taxon>
        <taxon>Desulfitobacterium</taxon>
    </lineage>
</organism>
<evidence type="ECO:0000313" key="2">
    <source>
        <dbReference type="EMBL" id="SHN51330.1"/>
    </source>
</evidence>
<dbReference type="EMBL" id="FRDN01000003">
    <property type="protein sequence ID" value="SHN51330.1"/>
    <property type="molecule type" value="Genomic_DNA"/>
</dbReference>
<name>A0A1M7RYV1_9FIRM</name>
<dbReference type="Proteomes" id="UP000184010">
    <property type="component" value="Unassembled WGS sequence"/>
</dbReference>
<accession>A0A1M7RYV1</accession>
<sequence>MTQHEVRSANFGPTWPEVAGFGEGTPQQAVLRFYRKGESSKRAGVYTPVLLAG</sequence>
<gene>
    <name evidence="2" type="ORF">SAMN02745215_00278</name>
</gene>